<comment type="caution">
    <text evidence="2">The sequence shown here is derived from an EMBL/GenBank/DDBJ whole genome shotgun (WGS) entry which is preliminary data.</text>
</comment>
<organism evidence="2 3">
    <name type="scientific">Ameca splendens</name>
    <dbReference type="NCBI Taxonomy" id="208324"/>
    <lineage>
        <taxon>Eukaryota</taxon>
        <taxon>Metazoa</taxon>
        <taxon>Chordata</taxon>
        <taxon>Craniata</taxon>
        <taxon>Vertebrata</taxon>
        <taxon>Euteleostomi</taxon>
        <taxon>Actinopterygii</taxon>
        <taxon>Neopterygii</taxon>
        <taxon>Teleostei</taxon>
        <taxon>Neoteleostei</taxon>
        <taxon>Acanthomorphata</taxon>
        <taxon>Ovalentaria</taxon>
        <taxon>Atherinomorphae</taxon>
        <taxon>Cyprinodontiformes</taxon>
        <taxon>Goodeidae</taxon>
        <taxon>Ameca</taxon>
    </lineage>
</organism>
<feature type="region of interest" description="Disordered" evidence="1">
    <location>
        <begin position="1"/>
        <end position="25"/>
    </location>
</feature>
<name>A0ABV1AD93_9TELE</name>
<dbReference type="EMBL" id="JAHRIP010086939">
    <property type="protein sequence ID" value="MEQ2315616.1"/>
    <property type="molecule type" value="Genomic_DNA"/>
</dbReference>
<proteinExistence type="predicted"/>
<dbReference type="Proteomes" id="UP001469553">
    <property type="component" value="Unassembled WGS sequence"/>
</dbReference>
<protein>
    <submittedName>
        <fullName evidence="2">Uncharacterized protein</fullName>
    </submittedName>
</protein>
<feature type="compositionally biased region" description="Polar residues" evidence="1">
    <location>
        <begin position="1"/>
        <end position="11"/>
    </location>
</feature>
<feature type="non-terminal residue" evidence="2">
    <location>
        <position position="225"/>
    </location>
</feature>
<keyword evidence="3" id="KW-1185">Reference proteome</keyword>
<accession>A0ABV1AD93</accession>
<gene>
    <name evidence="2" type="ORF">AMECASPLE_024272</name>
</gene>
<sequence length="225" mass="24787">MVAETQQSGLSDQHRGERSGCSSGIIRREGGKINRFIIDWTVRDPHILSMGSVWSTRILIKIHQNMCPDEFVRLKAPVGKITTFTLVTSELSGDDGDKLVDLQKAGMDYQTINEKVTAVCHDLTAVGTTVTKSTTDPSVCHLSIVHGFVHADICIIPSAGKLPGSTAQPDDLSRSCRFDDLLTWTFIFSSPHRCSLGFKMRLCAGRSVPADHSHQQEIRRGARLK</sequence>
<evidence type="ECO:0000313" key="2">
    <source>
        <dbReference type="EMBL" id="MEQ2315616.1"/>
    </source>
</evidence>
<evidence type="ECO:0000313" key="3">
    <source>
        <dbReference type="Proteomes" id="UP001469553"/>
    </source>
</evidence>
<reference evidence="2 3" key="1">
    <citation type="submission" date="2021-06" db="EMBL/GenBank/DDBJ databases">
        <authorList>
            <person name="Palmer J.M."/>
        </authorList>
    </citation>
    <scope>NUCLEOTIDE SEQUENCE [LARGE SCALE GENOMIC DNA]</scope>
    <source>
        <strain evidence="2 3">AS_MEX2019</strain>
        <tissue evidence="2">Muscle</tissue>
    </source>
</reference>
<evidence type="ECO:0000256" key="1">
    <source>
        <dbReference type="SAM" id="MobiDB-lite"/>
    </source>
</evidence>